<name>X1QFU2_9ZZZZ</name>
<sequence>LEIVTPHDCEINVTIVDPVLDIYQVFNTEVNISQDDDWFEIPFGTAIAGNYTFIVSVACTLTLNLHIKISFDSEVKCLYDVISPKFLERMKLYQVNKFTNGMVVEHNTVLKTDTSYKFYLGRVSAIGGLTVENEVRLDYDVTDPDGLEFTIYQNKTVGSVGTIIHFDFGTAMEGIYTVKIRIHSQVDVVNIAYAIAEDYQISTINNGTDPEPEPLTNETVSGYFYVPMEWTLVFGLSAGGLLAILVVFGAVRRKKDSVSLRTN</sequence>
<dbReference type="AlphaFoldDB" id="X1QFU2"/>
<dbReference type="EMBL" id="BARV01025230">
    <property type="protein sequence ID" value="GAI42139.1"/>
    <property type="molecule type" value="Genomic_DNA"/>
</dbReference>
<proteinExistence type="predicted"/>
<feature type="transmembrane region" description="Helical" evidence="1">
    <location>
        <begin position="230"/>
        <end position="251"/>
    </location>
</feature>
<keyword evidence="1" id="KW-0812">Transmembrane</keyword>
<evidence type="ECO:0000313" key="2">
    <source>
        <dbReference type="EMBL" id="GAI42139.1"/>
    </source>
</evidence>
<protein>
    <submittedName>
        <fullName evidence="2">Uncharacterized protein</fullName>
    </submittedName>
</protein>
<accession>X1QFU2</accession>
<keyword evidence="1" id="KW-0472">Membrane</keyword>
<reference evidence="2" key="1">
    <citation type="journal article" date="2014" name="Front. Microbiol.">
        <title>High frequency of phylogenetically diverse reductive dehalogenase-homologous genes in deep subseafloor sedimentary metagenomes.</title>
        <authorList>
            <person name="Kawai M."/>
            <person name="Futagami T."/>
            <person name="Toyoda A."/>
            <person name="Takaki Y."/>
            <person name="Nishi S."/>
            <person name="Hori S."/>
            <person name="Arai W."/>
            <person name="Tsubouchi T."/>
            <person name="Morono Y."/>
            <person name="Uchiyama I."/>
            <person name="Ito T."/>
            <person name="Fujiyama A."/>
            <person name="Inagaki F."/>
            <person name="Takami H."/>
        </authorList>
    </citation>
    <scope>NUCLEOTIDE SEQUENCE</scope>
    <source>
        <strain evidence="2">Expedition CK06-06</strain>
    </source>
</reference>
<gene>
    <name evidence="2" type="ORF">S06H3_41022</name>
</gene>
<evidence type="ECO:0000256" key="1">
    <source>
        <dbReference type="SAM" id="Phobius"/>
    </source>
</evidence>
<organism evidence="2">
    <name type="scientific">marine sediment metagenome</name>
    <dbReference type="NCBI Taxonomy" id="412755"/>
    <lineage>
        <taxon>unclassified sequences</taxon>
        <taxon>metagenomes</taxon>
        <taxon>ecological metagenomes</taxon>
    </lineage>
</organism>
<feature type="non-terminal residue" evidence="2">
    <location>
        <position position="1"/>
    </location>
</feature>
<keyword evidence="1" id="KW-1133">Transmembrane helix</keyword>
<comment type="caution">
    <text evidence="2">The sequence shown here is derived from an EMBL/GenBank/DDBJ whole genome shotgun (WGS) entry which is preliminary data.</text>
</comment>